<dbReference type="STRING" id="86049.A0A1C1D0N4"/>
<protein>
    <submittedName>
        <fullName evidence="1">Uncharacterized protein</fullName>
    </submittedName>
</protein>
<organism evidence="1 2">
    <name type="scientific">Cladophialophora carrionii</name>
    <dbReference type="NCBI Taxonomy" id="86049"/>
    <lineage>
        <taxon>Eukaryota</taxon>
        <taxon>Fungi</taxon>
        <taxon>Dikarya</taxon>
        <taxon>Ascomycota</taxon>
        <taxon>Pezizomycotina</taxon>
        <taxon>Eurotiomycetes</taxon>
        <taxon>Chaetothyriomycetidae</taxon>
        <taxon>Chaetothyriales</taxon>
        <taxon>Herpotrichiellaceae</taxon>
        <taxon>Cladophialophora</taxon>
    </lineage>
</organism>
<proteinExistence type="predicted"/>
<accession>A0A1C1D0N4</accession>
<dbReference type="VEuPathDB" id="FungiDB:G647_10216"/>
<comment type="caution">
    <text evidence="1">The sequence shown here is derived from an EMBL/GenBank/DDBJ whole genome shotgun (WGS) entry which is preliminary data.</text>
</comment>
<dbReference type="EMBL" id="LGRB01000005">
    <property type="protein sequence ID" value="OCT54286.1"/>
    <property type="molecule type" value="Genomic_DNA"/>
</dbReference>
<keyword evidence="2" id="KW-1185">Reference proteome</keyword>
<evidence type="ECO:0000313" key="1">
    <source>
        <dbReference type="EMBL" id="OCT54286.1"/>
    </source>
</evidence>
<dbReference type="AlphaFoldDB" id="A0A1C1D0N4"/>
<dbReference type="InterPro" id="IPR046670">
    <property type="entry name" value="DUF6540"/>
</dbReference>
<dbReference type="VEuPathDB" id="FungiDB:CLCR_00343"/>
<name>A0A1C1D0N4_9EURO</name>
<gene>
    <name evidence="1" type="ORF">CLCR_00343</name>
</gene>
<reference evidence="2" key="1">
    <citation type="submission" date="2015-07" db="EMBL/GenBank/DDBJ databases">
        <authorList>
            <person name="Teixeira M.M."/>
            <person name="Souza R.C."/>
            <person name="Almeida L.G."/>
            <person name="Vicente V.A."/>
            <person name="de Hoog S."/>
            <person name="Bocca A.L."/>
            <person name="de Almeida S.R."/>
            <person name="Vasconcelos A.T."/>
            <person name="Felipe M.S."/>
        </authorList>
    </citation>
    <scope>NUCLEOTIDE SEQUENCE [LARGE SCALE GENOMIC DNA]</scope>
    <source>
        <strain evidence="2">KSF</strain>
    </source>
</reference>
<dbReference type="Pfam" id="PF20174">
    <property type="entry name" value="DUF6540"/>
    <property type="match status" value="1"/>
</dbReference>
<evidence type="ECO:0000313" key="2">
    <source>
        <dbReference type="Proteomes" id="UP000094526"/>
    </source>
</evidence>
<dbReference type="OrthoDB" id="4135672at2759"/>
<dbReference type="Proteomes" id="UP000094526">
    <property type="component" value="Unassembled WGS sequence"/>
</dbReference>
<sequence length="143" mass="16089">MTTPPASSHLVYLTCFINMKSGHHAIYVDTEERVAGHYVHVVGSLQQGMTFEAREGPHPVLRATFDWMKPVGRVPEGKFAQVEAVCQTVPAPAKQYDLNRLLVPRDQIRHCQHWAAEAIEMLRDNGVLEPLGPNDSEDVIYRT</sequence>